<keyword evidence="2 4" id="KW-0732">Signal</keyword>
<dbReference type="RefSeq" id="WP_117303067.1">
    <property type="nucleotide sequence ID" value="NZ_QVQT02000007.1"/>
</dbReference>
<dbReference type="InterPro" id="IPR029058">
    <property type="entry name" value="AB_hydrolase_fold"/>
</dbReference>
<feature type="domain" description="Serine aminopeptidase S33" evidence="5">
    <location>
        <begin position="566"/>
        <end position="667"/>
    </location>
</feature>
<proteinExistence type="predicted"/>
<dbReference type="AlphaFoldDB" id="A0A372IKR1"/>
<accession>A0A372IKR1</accession>
<reference evidence="7 8" key="1">
    <citation type="submission" date="2018-08" db="EMBL/GenBank/DDBJ databases">
        <title>Acidipila sp. 4G-K13, an acidobacterium isolated from forest soil.</title>
        <authorList>
            <person name="Gao Z.-H."/>
            <person name="Qiu L.-H."/>
        </authorList>
    </citation>
    <scope>NUCLEOTIDE SEQUENCE [LARGE SCALE GENOMIC DNA]</scope>
    <source>
        <strain evidence="7 8">4G-K13</strain>
    </source>
</reference>
<keyword evidence="3 7" id="KW-0378">Hydrolase</keyword>
<organism evidence="7 8">
    <name type="scientific">Paracidobacterium acidisoli</name>
    <dbReference type="NCBI Taxonomy" id="2303751"/>
    <lineage>
        <taxon>Bacteria</taxon>
        <taxon>Pseudomonadati</taxon>
        <taxon>Acidobacteriota</taxon>
        <taxon>Terriglobia</taxon>
        <taxon>Terriglobales</taxon>
        <taxon>Acidobacteriaceae</taxon>
        <taxon>Paracidobacterium</taxon>
    </lineage>
</organism>
<dbReference type="SUPFAM" id="SSF53474">
    <property type="entry name" value="alpha/beta-Hydrolases"/>
    <property type="match status" value="2"/>
</dbReference>
<keyword evidence="8" id="KW-1185">Reference proteome</keyword>
<dbReference type="GO" id="GO:0052689">
    <property type="term" value="F:carboxylic ester hydrolase activity"/>
    <property type="evidence" value="ECO:0007669"/>
    <property type="project" value="UniProtKB-KW"/>
</dbReference>
<dbReference type="OrthoDB" id="9809261at2"/>
<dbReference type="InterPro" id="IPR050261">
    <property type="entry name" value="FrsA_esterase"/>
</dbReference>
<dbReference type="PANTHER" id="PTHR22946:SF9">
    <property type="entry name" value="POLYKETIDE TRANSFERASE AF380"/>
    <property type="match status" value="1"/>
</dbReference>
<feature type="chain" id="PRO_5016621559" evidence="4">
    <location>
        <begin position="28"/>
        <end position="780"/>
    </location>
</feature>
<dbReference type="Gene3D" id="3.40.50.1820">
    <property type="entry name" value="alpha/beta hydrolase"/>
    <property type="match status" value="2"/>
</dbReference>
<name>A0A372IKR1_9BACT</name>
<evidence type="ECO:0000259" key="6">
    <source>
        <dbReference type="Pfam" id="PF22244"/>
    </source>
</evidence>
<dbReference type="EMBL" id="QVQT01000007">
    <property type="protein sequence ID" value="RFU15173.1"/>
    <property type="molecule type" value="Genomic_DNA"/>
</dbReference>
<keyword evidence="1" id="KW-0719">Serine esterase</keyword>
<dbReference type="Pfam" id="PF22244">
    <property type="entry name" value="GCE_fung"/>
    <property type="match status" value="1"/>
</dbReference>
<feature type="domain" description="4-O-methyl-glucuronoyl methylesterase-like" evidence="6">
    <location>
        <begin position="146"/>
        <end position="359"/>
    </location>
</feature>
<dbReference type="PANTHER" id="PTHR22946">
    <property type="entry name" value="DIENELACTONE HYDROLASE DOMAIN-CONTAINING PROTEIN-RELATED"/>
    <property type="match status" value="1"/>
</dbReference>
<evidence type="ECO:0000259" key="5">
    <source>
        <dbReference type="Pfam" id="PF12146"/>
    </source>
</evidence>
<gene>
    <name evidence="7" type="ORF">D0Y96_18750</name>
</gene>
<dbReference type="InterPro" id="IPR022742">
    <property type="entry name" value="Hydrolase_4"/>
</dbReference>
<evidence type="ECO:0000313" key="7">
    <source>
        <dbReference type="EMBL" id="RFU15173.1"/>
    </source>
</evidence>
<evidence type="ECO:0000313" key="8">
    <source>
        <dbReference type="Proteomes" id="UP000264702"/>
    </source>
</evidence>
<evidence type="ECO:0000256" key="4">
    <source>
        <dbReference type="SAM" id="SignalP"/>
    </source>
</evidence>
<evidence type="ECO:0000256" key="1">
    <source>
        <dbReference type="ARBA" id="ARBA00022487"/>
    </source>
</evidence>
<feature type="signal peptide" evidence="4">
    <location>
        <begin position="1"/>
        <end position="27"/>
    </location>
</feature>
<dbReference type="InterPro" id="IPR054579">
    <property type="entry name" value="GCE-like_dom"/>
</dbReference>
<dbReference type="Proteomes" id="UP000264702">
    <property type="component" value="Unassembled WGS sequence"/>
</dbReference>
<evidence type="ECO:0000256" key="3">
    <source>
        <dbReference type="ARBA" id="ARBA00022801"/>
    </source>
</evidence>
<protein>
    <submittedName>
        <fullName evidence="7">Alpha/beta fold hydrolase</fullName>
    </submittedName>
</protein>
<sequence length="780" mass="87160">MIRFEGSLWFRRILPGVLLVASVCASAQNTSTEQGRKEYLEKLQQILPPDPYFNTWLQKTNALPPDFEALPKQNQLPDPLTFLDGRRVTTAGGWAARRNEIDQLSQKYVWGTIPPKPKLDHVVVLDEKHENGYLVRNVRLVFGPEDKGSMRARVVIPDGKEPMPVLLNCDLLGWAPELIRRGYISAGYAGNDMMDDAAALDKLYPDYDFALLPRRAWAASLVLDYLETLPQVDAKHIAIFGYSRNGKMATIAAALDTRFAAVIAGSTGVGGVLPWRASGEVGIGEGIEATTRRFPTWFAPQLRFFTGREDRLPVDGNLVAAMIAPRSLLMEWGNNDQVSNTWGNEQTYYSALKVYQLLGVPDRISTMRVPGFHGANDEEACLDWLDIQFGRSKATWTNNLIFRWNWDQWRSDTNQSVSLSSFPKHNGDDLASVHTSAEWEAKSAELHKSVEWMLGTEPPKMTEEEINAGRFHFRPMPPGAANPGQVTPDLPAWAISMQARGDNEYGWTEPQRSKTVSRRLTFSDNLRGDLYYPAGTPDGTKLPVVIWLHGYSYPLGYMWGYHEDTHPILALVQAGYAVFAYDQSGFGSRLGETGPFYGRYPQWSHMGRLVEDAQSAIDMLQKDSMIDPQRVYLYGYSLGGTVAVYTAALDSRVKGIVSVAGFTPMRTDTAATGTGGVARYSKIRDFIPRLGFFDGHESQIPYDFNDLLAMIAPRPALIVQPLLDRDATPADVKTAVEQAGKIYSLYDAGAKLALREPWDINRLPNNTLNETVQWMSLNEK</sequence>
<evidence type="ECO:0000256" key="2">
    <source>
        <dbReference type="ARBA" id="ARBA00022729"/>
    </source>
</evidence>
<dbReference type="Pfam" id="PF12146">
    <property type="entry name" value="Hydrolase_4"/>
    <property type="match status" value="1"/>
</dbReference>
<comment type="caution">
    <text evidence="7">The sequence shown here is derived from an EMBL/GenBank/DDBJ whole genome shotgun (WGS) entry which is preliminary data.</text>
</comment>